<dbReference type="EMBL" id="JACRJB010000053">
    <property type="protein sequence ID" value="MBI5131520.1"/>
    <property type="molecule type" value="Genomic_DNA"/>
</dbReference>
<dbReference type="Pfam" id="PF07238">
    <property type="entry name" value="PilZ"/>
    <property type="match status" value="1"/>
</dbReference>
<sequence>MDDKRRAPRRRVLKTGKILFDGAAIDCVVRNLSETGAALAVETPVGIPPRFFLLVEPDGLKRSSRVVWRNQRRIGVKFDDGDGRS</sequence>
<name>A0A933S0J6_RHOPL</name>
<dbReference type="GO" id="GO:0035438">
    <property type="term" value="F:cyclic-di-GMP binding"/>
    <property type="evidence" value="ECO:0007669"/>
    <property type="project" value="InterPro"/>
</dbReference>
<feature type="domain" description="PilZ" evidence="1">
    <location>
        <begin position="3"/>
        <end position="83"/>
    </location>
</feature>
<evidence type="ECO:0000313" key="3">
    <source>
        <dbReference type="Proteomes" id="UP000782519"/>
    </source>
</evidence>
<dbReference type="SUPFAM" id="SSF141371">
    <property type="entry name" value="PilZ domain-like"/>
    <property type="match status" value="1"/>
</dbReference>
<gene>
    <name evidence="2" type="ORF">HZA66_18945</name>
</gene>
<reference evidence="2" key="1">
    <citation type="submission" date="2020-07" db="EMBL/GenBank/DDBJ databases">
        <title>Huge and variable diversity of episymbiotic CPR bacteria and DPANN archaea in groundwater ecosystems.</title>
        <authorList>
            <person name="He C.Y."/>
            <person name="Keren R."/>
            <person name="Whittaker M."/>
            <person name="Farag I.F."/>
            <person name="Doudna J."/>
            <person name="Cate J.H.D."/>
            <person name="Banfield J.F."/>
        </authorList>
    </citation>
    <scope>NUCLEOTIDE SEQUENCE</scope>
    <source>
        <strain evidence="2">NC_groundwater_1818_Pr3_B-0.1um_66_35</strain>
    </source>
</reference>
<accession>A0A933S0J6</accession>
<dbReference type="Gene3D" id="2.40.10.220">
    <property type="entry name" value="predicted glycosyltransferase like domains"/>
    <property type="match status" value="1"/>
</dbReference>
<dbReference type="InterPro" id="IPR009875">
    <property type="entry name" value="PilZ_domain"/>
</dbReference>
<organism evidence="2 3">
    <name type="scientific">Rhodopseudomonas palustris</name>
    <dbReference type="NCBI Taxonomy" id="1076"/>
    <lineage>
        <taxon>Bacteria</taxon>
        <taxon>Pseudomonadati</taxon>
        <taxon>Pseudomonadota</taxon>
        <taxon>Alphaproteobacteria</taxon>
        <taxon>Hyphomicrobiales</taxon>
        <taxon>Nitrobacteraceae</taxon>
        <taxon>Rhodopseudomonas</taxon>
    </lineage>
</organism>
<evidence type="ECO:0000313" key="2">
    <source>
        <dbReference type="EMBL" id="MBI5131520.1"/>
    </source>
</evidence>
<dbReference type="Proteomes" id="UP000782519">
    <property type="component" value="Unassembled WGS sequence"/>
</dbReference>
<proteinExistence type="predicted"/>
<protein>
    <submittedName>
        <fullName evidence="2">PilZ domain-containing protein</fullName>
    </submittedName>
</protein>
<dbReference type="AlphaFoldDB" id="A0A933S0J6"/>
<evidence type="ECO:0000259" key="1">
    <source>
        <dbReference type="Pfam" id="PF07238"/>
    </source>
</evidence>
<comment type="caution">
    <text evidence="2">The sequence shown here is derived from an EMBL/GenBank/DDBJ whole genome shotgun (WGS) entry which is preliminary data.</text>
</comment>